<dbReference type="AlphaFoldDB" id="A0AA86UA73"/>
<dbReference type="InterPro" id="IPR050113">
    <property type="entry name" value="Ub_conjugating_enzyme"/>
</dbReference>
<dbReference type="Gene3D" id="3.10.110.10">
    <property type="entry name" value="Ubiquitin Conjugating Enzyme"/>
    <property type="match status" value="1"/>
</dbReference>
<reference evidence="2" key="1">
    <citation type="submission" date="2023-06" db="EMBL/GenBank/DDBJ databases">
        <authorList>
            <person name="Kurt Z."/>
        </authorList>
    </citation>
    <scope>NUCLEOTIDE SEQUENCE</scope>
</reference>
<dbReference type="SMART" id="SM00212">
    <property type="entry name" value="UBCc"/>
    <property type="match status" value="1"/>
</dbReference>
<keyword evidence="4" id="KW-1185">Reference proteome</keyword>
<dbReference type="InterPro" id="IPR000608">
    <property type="entry name" value="UBC"/>
</dbReference>
<organism evidence="2">
    <name type="scientific">Hexamita inflata</name>
    <dbReference type="NCBI Taxonomy" id="28002"/>
    <lineage>
        <taxon>Eukaryota</taxon>
        <taxon>Metamonada</taxon>
        <taxon>Diplomonadida</taxon>
        <taxon>Hexamitidae</taxon>
        <taxon>Hexamitinae</taxon>
        <taxon>Hexamita</taxon>
    </lineage>
</organism>
<dbReference type="SUPFAM" id="SSF54495">
    <property type="entry name" value="UBC-like"/>
    <property type="match status" value="1"/>
</dbReference>
<feature type="domain" description="UBC core" evidence="1">
    <location>
        <begin position="29"/>
        <end position="182"/>
    </location>
</feature>
<protein>
    <submittedName>
        <fullName evidence="2">Ubiquitin-conjugating enzyme E2</fullName>
    </submittedName>
    <submittedName>
        <fullName evidence="3">Ubiquitin-conjugating_enzyme E2</fullName>
    </submittedName>
</protein>
<proteinExistence type="predicted"/>
<dbReference type="PROSITE" id="PS50127">
    <property type="entry name" value="UBC_2"/>
    <property type="match status" value="1"/>
</dbReference>
<sequence length="182" mass="20855">MRLFGIDIMRSNENIQYAFCYQVTNLMVDNPKVIIRQLEHAKQLNDPNVKLYVTKAGMLNEIHFSVRGPMETVFQGGWYHGTLLLPREYPYKPPHVRICTRSGRFETNTNLCFSFTAFHPESWSPAVNLSAIVIALQSLFDDFDERAVGMISHIDFAEVKKLAKCSMSYKCDQCGADHSKIQ</sequence>
<evidence type="ECO:0000313" key="3">
    <source>
        <dbReference type="EMBL" id="CAL6105307.1"/>
    </source>
</evidence>
<dbReference type="Pfam" id="PF00179">
    <property type="entry name" value="UQ_con"/>
    <property type="match status" value="1"/>
</dbReference>
<dbReference type="PANTHER" id="PTHR24067">
    <property type="entry name" value="UBIQUITIN-CONJUGATING ENZYME E2"/>
    <property type="match status" value="1"/>
</dbReference>
<gene>
    <name evidence="2" type="ORF">HINF_LOCUS22398</name>
    <name evidence="3" type="ORF">HINF_LOCUS73200</name>
</gene>
<dbReference type="Proteomes" id="UP001642409">
    <property type="component" value="Unassembled WGS sequence"/>
</dbReference>
<name>A0AA86UA73_9EUKA</name>
<dbReference type="CDD" id="cd23799">
    <property type="entry name" value="UBCc_UBE2J"/>
    <property type="match status" value="1"/>
</dbReference>
<accession>A0AA86UA73</accession>
<dbReference type="InterPro" id="IPR016135">
    <property type="entry name" value="UBQ-conjugating_enzyme/RWD"/>
</dbReference>
<evidence type="ECO:0000313" key="4">
    <source>
        <dbReference type="Proteomes" id="UP001642409"/>
    </source>
</evidence>
<reference evidence="3 4" key="2">
    <citation type="submission" date="2024-07" db="EMBL/GenBank/DDBJ databases">
        <authorList>
            <person name="Akdeniz Z."/>
        </authorList>
    </citation>
    <scope>NUCLEOTIDE SEQUENCE [LARGE SCALE GENOMIC DNA]</scope>
</reference>
<evidence type="ECO:0000259" key="1">
    <source>
        <dbReference type="PROSITE" id="PS50127"/>
    </source>
</evidence>
<dbReference type="EMBL" id="CATOUU010000588">
    <property type="protein sequence ID" value="CAI9934753.1"/>
    <property type="molecule type" value="Genomic_DNA"/>
</dbReference>
<comment type="caution">
    <text evidence="2">The sequence shown here is derived from an EMBL/GenBank/DDBJ whole genome shotgun (WGS) entry which is preliminary data.</text>
</comment>
<dbReference type="EMBL" id="CAXDID020000594">
    <property type="protein sequence ID" value="CAL6105307.1"/>
    <property type="molecule type" value="Genomic_DNA"/>
</dbReference>
<evidence type="ECO:0000313" key="2">
    <source>
        <dbReference type="EMBL" id="CAI9934753.1"/>
    </source>
</evidence>